<keyword evidence="3" id="KW-0378">Hydrolase</keyword>
<dbReference type="InterPro" id="IPR021869">
    <property type="entry name" value="RNase_Zc3h12_NYN"/>
</dbReference>
<proteinExistence type="predicted"/>
<evidence type="ECO:0000313" key="3">
    <source>
        <dbReference type="EMBL" id="CAA9210763.1"/>
    </source>
</evidence>
<reference evidence="3" key="1">
    <citation type="submission" date="2020-02" db="EMBL/GenBank/DDBJ databases">
        <authorList>
            <person name="Meier V. D."/>
        </authorList>
    </citation>
    <scope>NUCLEOTIDE SEQUENCE</scope>
    <source>
        <strain evidence="3">AVDCRST_MAG10</strain>
    </source>
</reference>
<dbReference type="SUPFAM" id="SSF50249">
    <property type="entry name" value="Nucleic acid-binding proteins"/>
    <property type="match status" value="1"/>
</dbReference>
<organism evidence="3">
    <name type="scientific">uncultured Acidimicrobiales bacterium</name>
    <dbReference type="NCBI Taxonomy" id="310071"/>
    <lineage>
        <taxon>Bacteria</taxon>
        <taxon>Bacillati</taxon>
        <taxon>Actinomycetota</taxon>
        <taxon>Acidimicrobiia</taxon>
        <taxon>Acidimicrobiales</taxon>
        <taxon>environmental samples</taxon>
    </lineage>
</organism>
<feature type="region of interest" description="Disordered" evidence="1">
    <location>
        <begin position="380"/>
        <end position="426"/>
    </location>
</feature>
<accession>A0A6J4H1F3</accession>
<protein>
    <submittedName>
        <fullName evidence="3">Cytoplasmic axial filament protein CafA and Ribonuclease G</fullName>
        <ecNumber evidence="3">3.1.4.-</ecNumber>
    </submittedName>
</protein>
<evidence type="ECO:0000259" key="2">
    <source>
        <dbReference type="PROSITE" id="PS50126"/>
    </source>
</evidence>
<dbReference type="GO" id="GO:0016787">
    <property type="term" value="F:hydrolase activity"/>
    <property type="evidence" value="ECO:0007669"/>
    <property type="project" value="UniProtKB-KW"/>
</dbReference>
<evidence type="ECO:0000256" key="1">
    <source>
        <dbReference type="SAM" id="MobiDB-lite"/>
    </source>
</evidence>
<feature type="compositionally biased region" description="Low complexity" evidence="1">
    <location>
        <begin position="503"/>
        <end position="518"/>
    </location>
</feature>
<gene>
    <name evidence="3" type="ORF">AVDCRST_MAG10-102</name>
</gene>
<feature type="domain" description="S1 motif" evidence="2">
    <location>
        <begin position="219"/>
        <end position="287"/>
    </location>
</feature>
<dbReference type="AlphaFoldDB" id="A0A6J4H1F3"/>
<feature type="region of interest" description="Disordered" evidence="1">
    <location>
        <begin position="470"/>
        <end position="527"/>
    </location>
</feature>
<dbReference type="GO" id="GO:0003676">
    <property type="term" value="F:nucleic acid binding"/>
    <property type="evidence" value="ECO:0007669"/>
    <property type="project" value="InterPro"/>
</dbReference>
<feature type="compositionally biased region" description="Low complexity" evidence="1">
    <location>
        <begin position="192"/>
        <end position="201"/>
    </location>
</feature>
<feature type="compositionally biased region" description="Low complexity" evidence="1">
    <location>
        <begin position="380"/>
        <end position="390"/>
    </location>
</feature>
<dbReference type="EC" id="3.1.4.-" evidence="3"/>
<dbReference type="InterPro" id="IPR003029">
    <property type="entry name" value="S1_domain"/>
</dbReference>
<dbReference type="Gene3D" id="3.40.50.11980">
    <property type="match status" value="1"/>
</dbReference>
<name>A0A6J4H1F3_9ACTN</name>
<feature type="region of interest" description="Disordered" evidence="1">
    <location>
        <begin position="175"/>
        <end position="201"/>
    </location>
</feature>
<sequence>MVVDGSNLATEGRNTPSLAQLDEAVRSFHSERPDDEIIVVVDASFGYRIDESERKIFEEAEEAGEIVSPPAGAIGRGDGFLLRIADRIGADVLSNDSFQEFHGEYTWLFEEGRLVGGKPVPGVGWIFTPRTPVRGPKSRVATRDADRARKRTAAAAVRPEPTSAAIAEATAEAISPDAPAVAKRGSRRRGRSTTAETTTPEAVNEPLPFITFIADHPLGTEVEGTVEGFTSHGAFVTAGGARCYAPVSGLGDPPPRSAKEILTRGEVRTFVIQALDAPRRGIELALPGLAKVAGAPTDETVEAEIDVGAQPVDLPVEVVAEAPVEPAPAPRRGRGRKAAPAAVEPAPEPEPAVPVEVAVAEAPPARARRSRKAAAVVPEPAVAAEVPAAEPELEPEPVRPAGPRRSAARTGAGPEQIVSEPKPVRRTRKKAAALVVEQPVAVEELPKKATRSRKKVAAVLAEEPVAVEELPKKATRSRKKAAEPVAVAEEPVKKATRSRRKAASVADEAEAAAPPVKKVAAKRTRKA</sequence>
<dbReference type="EMBL" id="CADCTB010000005">
    <property type="protein sequence ID" value="CAA9210763.1"/>
    <property type="molecule type" value="Genomic_DNA"/>
</dbReference>
<dbReference type="SMART" id="SM00316">
    <property type="entry name" value="S1"/>
    <property type="match status" value="1"/>
</dbReference>
<feature type="region of interest" description="Disordered" evidence="1">
    <location>
        <begin position="324"/>
        <end position="349"/>
    </location>
</feature>
<dbReference type="InterPro" id="IPR012340">
    <property type="entry name" value="NA-bd_OB-fold"/>
</dbReference>
<dbReference type="Pfam" id="PF11977">
    <property type="entry name" value="RNase_Zc3h12a"/>
    <property type="match status" value="1"/>
</dbReference>
<dbReference type="Gene3D" id="2.40.50.140">
    <property type="entry name" value="Nucleic acid-binding proteins"/>
    <property type="match status" value="1"/>
</dbReference>
<dbReference type="PROSITE" id="PS50126">
    <property type="entry name" value="S1"/>
    <property type="match status" value="1"/>
</dbReference>